<dbReference type="EMBL" id="JBITYG010000007">
    <property type="protein sequence ID" value="MFI9103401.1"/>
    <property type="molecule type" value="Genomic_DNA"/>
</dbReference>
<dbReference type="Proteomes" id="UP001614394">
    <property type="component" value="Unassembled WGS sequence"/>
</dbReference>
<keyword evidence="3" id="KW-1185">Reference proteome</keyword>
<dbReference type="SMART" id="SM01217">
    <property type="entry name" value="Fn3_like"/>
    <property type="match status" value="1"/>
</dbReference>
<protein>
    <submittedName>
        <fullName evidence="2">Fibronectin type III-like domain-contianing protein</fullName>
    </submittedName>
</protein>
<evidence type="ECO:0000259" key="1">
    <source>
        <dbReference type="SMART" id="SM01217"/>
    </source>
</evidence>
<reference evidence="2 3" key="1">
    <citation type="submission" date="2024-10" db="EMBL/GenBank/DDBJ databases">
        <title>The Natural Products Discovery Center: Release of the First 8490 Sequenced Strains for Exploring Actinobacteria Biosynthetic Diversity.</title>
        <authorList>
            <person name="Kalkreuter E."/>
            <person name="Kautsar S.A."/>
            <person name="Yang D."/>
            <person name="Bader C.D."/>
            <person name="Teijaro C.N."/>
            <person name="Fluegel L."/>
            <person name="Davis C.M."/>
            <person name="Simpson J.R."/>
            <person name="Lauterbach L."/>
            <person name="Steele A.D."/>
            <person name="Gui C."/>
            <person name="Meng S."/>
            <person name="Li G."/>
            <person name="Viehrig K."/>
            <person name="Ye F."/>
            <person name="Su P."/>
            <person name="Kiefer A.F."/>
            <person name="Nichols A."/>
            <person name="Cepeda A.J."/>
            <person name="Yan W."/>
            <person name="Fan B."/>
            <person name="Jiang Y."/>
            <person name="Adhikari A."/>
            <person name="Zheng C.-J."/>
            <person name="Schuster L."/>
            <person name="Cowan T.M."/>
            <person name="Smanski M.J."/>
            <person name="Chevrette M.G."/>
            <person name="De Carvalho L.P.S."/>
            <person name="Shen B."/>
        </authorList>
    </citation>
    <scope>NUCLEOTIDE SEQUENCE [LARGE SCALE GENOMIC DNA]</scope>
    <source>
        <strain evidence="2 3">NPDC053399</strain>
    </source>
</reference>
<dbReference type="InterPro" id="IPR026891">
    <property type="entry name" value="Fn3-like"/>
</dbReference>
<dbReference type="Pfam" id="PF14310">
    <property type="entry name" value="Fn3-like"/>
    <property type="match status" value="1"/>
</dbReference>
<dbReference type="Gene3D" id="2.60.40.10">
    <property type="entry name" value="Immunoglobulins"/>
    <property type="match status" value="1"/>
</dbReference>
<gene>
    <name evidence="2" type="ORF">ACIGXA_23045</name>
</gene>
<evidence type="ECO:0000313" key="2">
    <source>
        <dbReference type="EMBL" id="MFI9103401.1"/>
    </source>
</evidence>
<comment type="caution">
    <text evidence="2">The sequence shown here is derived from an EMBL/GenBank/DDBJ whole genome shotgun (WGS) entry which is preliminary data.</text>
</comment>
<feature type="domain" description="Fibronectin type III-like" evidence="1">
    <location>
        <begin position="9"/>
        <end position="69"/>
    </location>
</feature>
<dbReference type="RefSeq" id="WP_399652407.1">
    <property type="nucleotide sequence ID" value="NZ_JBITYG010000007.1"/>
</dbReference>
<dbReference type="InterPro" id="IPR013783">
    <property type="entry name" value="Ig-like_fold"/>
</dbReference>
<evidence type="ECO:0000313" key="3">
    <source>
        <dbReference type="Proteomes" id="UP001614394"/>
    </source>
</evidence>
<organism evidence="2 3">
    <name type="scientific">Streptomyces fildesensis</name>
    <dbReference type="NCBI Taxonomy" id="375757"/>
    <lineage>
        <taxon>Bacteria</taxon>
        <taxon>Bacillati</taxon>
        <taxon>Actinomycetota</taxon>
        <taxon>Actinomycetes</taxon>
        <taxon>Kitasatosporales</taxon>
        <taxon>Streptomycetaceae</taxon>
        <taxon>Streptomyces</taxon>
    </lineage>
</organism>
<accession>A0ABW8CAD2</accession>
<proteinExistence type="predicted"/>
<sequence>MEISADEAIAPPKPAMRRLAGYAAVRAEPGQTVTATVRIAPRAFQYWSPEHFGWRTEPGDVALFAGSSSAELPLRVALEVTAETSVAEPGAG</sequence>
<name>A0ABW8CAD2_9ACTN</name>